<organism evidence="2 3">
    <name type="scientific">Botrytis galanthina</name>
    <dbReference type="NCBI Taxonomy" id="278940"/>
    <lineage>
        <taxon>Eukaryota</taxon>
        <taxon>Fungi</taxon>
        <taxon>Dikarya</taxon>
        <taxon>Ascomycota</taxon>
        <taxon>Pezizomycotina</taxon>
        <taxon>Leotiomycetes</taxon>
        <taxon>Helotiales</taxon>
        <taxon>Sclerotiniaceae</taxon>
        <taxon>Botrytis</taxon>
    </lineage>
</organism>
<dbReference type="OrthoDB" id="3539198at2759"/>
<dbReference type="EMBL" id="PQXL01000034">
    <property type="protein sequence ID" value="THV54116.1"/>
    <property type="molecule type" value="Genomic_DNA"/>
</dbReference>
<feature type="compositionally biased region" description="Basic and acidic residues" evidence="1">
    <location>
        <begin position="180"/>
        <end position="189"/>
    </location>
</feature>
<dbReference type="Proteomes" id="UP000308671">
    <property type="component" value="Unassembled WGS sequence"/>
</dbReference>
<evidence type="ECO:0000313" key="2">
    <source>
        <dbReference type="EMBL" id="THV54116.1"/>
    </source>
</evidence>
<evidence type="ECO:0000313" key="3">
    <source>
        <dbReference type="Proteomes" id="UP000308671"/>
    </source>
</evidence>
<proteinExistence type="predicted"/>
<evidence type="ECO:0000256" key="1">
    <source>
        <dbReference type="SAM" id="MobiDB-lite"/>
    </source>
</evidence>
<feature type="region of interest" description="Disordered" evidence="1">
    <location>
        <begin position="142"/>
        <end position="190"/>
    </location>
</feature>
<gene>
    <name evidence="2" type="ORF">BGAL_0034g00370</name>
</gene>
<sequence length="353" mass="39135">MSQTSIKNVVPRDRKQEQCNVGLPTRQRVENTTRNKVVWQKNILPGGQVDWVIVGFSAPVLIEKKVDMQIDTREVFAGRNKNNFGGVVVTTVPIELRSTNENGVPDLLAGNLGSREMGKDQGGETEAITMKVTTEEVIALEKKKTPGHNCEAIKSGETSEDHEESREKMTVSENGGKPIPFERRSDGRAPRATVELFKSRSYNRSVAHRNLPSMPRESKDDERDGSDSRLTMQSNQESKATWSTSSPKRRLSNSQSRVASPTSTPGRRPHPAEIIKSFRSSVSTSSNSLIAVYSPIFNTQNSKARLTTSILPRTSQPVTRRPKTTITVASRMISHALGVRAVPRVLESEVEFK</sequence>
<feature type="compositionally biased region" description="Polar residues" evidence="1">
    <location>
        <begin position="228"/>
        <end position="265"/>
    </location>
</feature>
<comment type="caution">
    <text evidence="2">The sequence shown here is derived from an EMBL/GenBank/DDBJ whole genome shotgun (WGS) entry which is preliminary data.</text>
</comment>
<dbReference type="AlphaFoldDB" id="A0A4V4HVQ1"/>
<keyword evidence="3" id="KW-1185">Reference proteome</keyword>
<name>A0A4V4HVQ1_9HELO</name>
<protein>
    <submittedName>
        <fullName evidence="2">Uncharacterized protein</fullName>
    </submittedName>
</protein>
<feature type="region of interest" description="Disordered" evidence="1">
    <location>
        <begin position="205"/>
        <end position="273"/>
    </location>
</feature>
<feature type="compositionally biased region" description="Basic and acidic residues" evidence="1">
    <location>
        <begin position="216"/>
        <end position="227"/>
    </location>
</feature>
<feature type="compositionally biased region" description="Basic and acidic residues" evidence="1">
    <location>
        <begin position="157"/>
        <end position="170"/>
    </location>
</feature>
<reference evidence="2 3" key="1">
    <citation type="submission" date="2017-12" db="EMBL/GenBank/DDBJ databases">
        <title>Comparative genomics of Botrytis spp.</title>
        <authorList>
            <person name="Valero-Jimenez C.A."/>
            <person name="Tapia P."/>
            <person name="Veloso J."/>
            <person name="Silva-Moreno E."/>
            <person name="Staats M."/>
            <person name="Valdes J.H."/>
            <person name="Van Kan J.A.L."/>
        </authorList>
    </citation>
    <scope>NUCLEOTIDE SEQUENCE [LARGE SCALE GENOMIC DNA]</scope>
    <source>
        <strain evidence="2 3">MUCL435</strain>
    </source>
</reference>
<accession>A0A4V4HVQ1</accession>